<dbReference type="EMBL" id="CP003364">
    <property type="protein sequence ID" value="AGA24961.1"/>
    <property type="molecule type" value="Genomic_DNA"/>
</dbReference>
<gene>
    <name evidence="4" type="ordered locus">Sinac_0537</name>
</gene>
<dbReference type="eggNOG" id="COG1476">
    <property type="taxonomic scope" value="Bacteria"/>
</dbReference>
<name>L0D8L0_SINAD</name>
<dbReference type="Proteomes" id="UP000010798">
    <property type="component" value="Chromosome"/>
</dbReference>
<dbReference type="InterPro" id="IPR010982">
    <property type="entry name" value="Lambda_DNA-bd_dom_sf"/>
</dbReference>
<dbReference type="Pfam" id="PF01381">
    <property type="entry name" value="HTH_3"/>
    <property type="match status" value="1"/>
</dbReference>
<dbReference type="InterPro" id="IPR001387">
    <property type="entry name" value="Cro/C1-type_HTH"/>
</dbReference>
<dbReference type="RefSeq" id="WP_015244146.1">
    <property type="nucleotide sequence ID" value="NC_019892.1"/>
</dbReference>
<dbReference type="HOGENOM" id="CLU_1843782_0_0_0"/>
<dbReference type="PANTHER" id="PTHR46558:SF4">
    <property type="entry name" value="DNA-BIDING PHAGE PROTEIN"/>
    <property type="match status" value="1"/>
</dbReference>
<feature type="domain" description="HTH cro/C1-type" evidence="3">
    <location>
        <begin position="13"/>
        <end position="67"/>
    </location>
</feature>
<feature type="region of interest" description="Disordered" evidence="2">
    <location>
        <begin position="112"/>
        <end position="145"/>
    </location>
</feature>
<protein>
    <submittedName>
        <fullName evidence="4">Putative transcriptional regulator</fullName>
    </submittedName>
</protein>
<dbReference type="SUPFAM" id="SSF47413">
    <property type="entry name" value="lambda repressor-like DNA-binding domains"/>
    <property type="match status" value="1"/>
</dbReference>
<dbReference type="Gene3D" id="1.10.260.40">
    <property type="entry name" value="lambda repressor-like DNA-binding domains"/>
    <property type="match status" value="1"/>
</dbReference>
<evidence type="ECO:0000259" key="3">
    <source>
        <dbReference type="PROSITE" id="PS50943"/>
    </source>
</evidence>
<dbReference type="KEGG" id="saci:Sinac_0537"/>
<dbReference type="CDD" id="cd00093">
    <property type="entry name" value="HTH_XRE"/>
    <property type="match status" value="1"/>
</dbReference>
<keyword evidence="1" id="KW-0238">DNA-binding</keyword>
<dbReference type="PANTHER" id="PTHR46558">
    <property type="entry name" value="TRACRIPTIONAL REGULATORY PROTEIN-RELATED-RELATED"/>
    <property type="match status" value="1"/>
</dbReference>
<keyword evidence="5" id="KW-1185">Reference proteome</keyword>
<evidence type="ECO:0000256" key="2">
    <source>
        <dbReference type="SAM" id="MobiDB-lite"/>
    </source>
</evidence>
<organism evidence="4 5">
    <name type="scientific">Singulisphaera acidiphila (strain ATCC BAA-1392 / DSM 18658 / VKM B-2454 / MOB10)</name>
    <dbReference type="NCBI Taxonomy" id="886293"/>
    <lineage>
        <taxon>Bacteria</taxon>
        <taxon>Pseudomonadati</taxon>
        <taxon>Planctomycetota</taxon>
        <taxon>Planctomycetia</taxon>
        <taxon>Isosphaerales</taxon>
        <taxon>Isosphaeraceae</taxon>
        <taxon>Singulisphaera</taxon>
    </lineage>
</organism>
<evidence type="ECO:0000256" key="1">
    <source>
        <dbReference type="ARBA" id="ARBA00023125"/>
    </source>
</evidence>
<dbReference type="SMART" id="SM00530">
    <property type="entry name" value="HTH_XRE"/>
    <property type="match status" value="1"/>
</dbReference>
<evidence type="ECO:0000313" key="4">
    <source>
        <dbReference type="EMBL" id="AGA24961.1"/>
    </source>
</evidence>
<dbReference type="PROSITE" id="PS50943">
    <property type="entry name" value="HTH_CROC1"/>
    <property type="match status" value="1"/>
</dbReference>
<accession>L0D8L0</accession>
<dbReference type="AlphaFoldDB" id="L0D8L0"/>
<proteinExistence type="predicted"/>
<dbReference type="GO" id="GO:0003677">
    <property type="term" value="F:DNA binding"/>
    <property type="evidence" value="ECO:0007669"/>
    <property type="project" value="UniProtKB-KW"/>
</dbReference>
<reference evidence="4 5" key="1">
    <citation type="submission" date="2012-02" db="EMBL/GenBank/DDBJ databases">
        <title>Complete sequence of chromosome of Singulisphaera acidiphila DSM 18658.</title>
        <authorList>
            <consortium name="US DOE Joint Genome Institute (JGI-PGF)"/>
            <person name="Lucas S."/>
            <person name="Copeland A."/>
            <person name="Lapidus A."/>
            <person name="Glavina del Rio T."/>
            <person name="Dalin E."/>
            <person name="Tice H."/>
            <person name="Bruce D."/>
            <person name="Goodwin L."/>
            <person name="Pitluck S."/>
            <person name="Peters L."/>
            <person name="Ovchinnikova G."/>
            <person name="Chertkov O."/>
            <person name="Kyrpides N."/>
            <person name="Mavromatis K."/>
            <person name="Ivanova N."/>
            <person name="Brettin T."/>
            <person name="Detter J.C."/>
            <person name="Han C."/>
            <person name="Larimer F."/>
            <person name="Land M."/>
            <person name="Hauser L."/>
            <person name="Markowitz V."/>
            <person name="Cheng J.-F."/>
            <person name="Hugenholtz P."/>
            <person name="Woyke T."/>
            <person name="Wu D."/>
            <person name="Tindall B."/>
            <person name="Pomrenke H."/>
            <person name="Brambilla E."/>
            <person name="Klenk H.-P."/>
            <person name="Eisen J.A."/>
        </authorList>
    </citation>
    <scope>NUCLEOTIDE SEQUENCE [LARGE SCALE GENOMIC DNA]</scope>
    <source>
        <strain evidence="5">ATCC BAA-1392 / DSM 18658 / VKM B-2454 / MOB10</strain>
    </source>
</reference>
<dbReference type="OrthoDB" id="881869at2"/>
<evidence type="ECO:0000313" key="5">
    <source>
        <dbReference type="Proteomes" id="UP000010798"/>
    </source>
</evidence>
<sequence>MLIDEGMEFSAKLKKLMKQQRYSQTDVAVQVEVSQSLVSLWTKGERVPDLRVSAKLARLFGVDLDYLADDAQDEPPASEFTEWERAVIDLIHALGLEKSEALRRLATPAAAGISVDPKPFPPAGPSIPSGAPAYQPERPRKKQPG</sequence>